<name>A0ABV9L3M4_9BACT</name>
<organism evidence="1 2">
    <name type="scientific">Dysgonomonas termitidis</name>
    <dbReference type="NCBI Taxonomy" id="1516126"/>
    <lineage>
        <taxon>Bacteria</taxon>
        <taxon>Pseudomonadati</taxon>
        <taxon>Bacteroidota</taxon>
        <taxon>Bacteroidia</taxon>
        <taxon>Bacteroidales</taxon>
        <taxon>Dysgonomonadaceae</taxon>
        <taxon>Dysgonomonas</taxon>
    </lineage>
</organism>
<accession>A0ABV9L3M4</accession>
<dbReference type="RefSeq" id="WP_380000901.1">
    <property type="nucleotide sequence ID" value="NZ_JBHSGN010000144.1"/>
</dbReference>
<dbReference type="EMBL" id="JBHSGN010000144">
    <property type="protein sequence ID" value="MFC4676548.1"/>
    <property type="molecule type" value="Genomic_DNA"/>
</dbReference>
<reference evidence="2" key="1">
    <citation type="journal article" date="2019" name="Int. J. Syst. Evol. Microbiol.">
        <title>The Global Catalogue of Microorganisms (GCM) 10K type strain sequencing project: providing services to taxonomists for standard genome sequencing and annotation.</title>
        <authorList>
            <consortium name="The Broad Institute Genomics Platform"/>
            <consortium name="The Broad Institute Genome Sequencing Center for Infectious Disease"/>
            <person name="Wu L."/>
            <person name="Ma J."/>
        </authorList>
    </citation>
    <scope>NUCLEOTIDE SEQUENCE [LARGE SCALE GENOMIC DNA]</scope>
    <source>
        <strain evidence="2">CCUG 66188</strain>
    </source>
</reference>
<dbReference type="Proteomes" id="UP001596023">
    <property type="component" value="Unassembled WGS sequence"/>
</dbReference>
<protein>
    <submittedName>
        <fullName evidence="1">Antirestriction protein ArdA</fullName>
    </submittedName>
</protein>
<comment type="caution">
    <text evidence="1">The sequence shown here is derived from an EMBL/GenBank/DDBJ whole genome shotgun (WGS) entry which is preliminary data.</text>
</comment>
<sequence length="178" mass="21362">MDRLINMMDARIYVSTDYVYNSGNFFGQWMQLCDYKNKQEFRSAFCSLYPSEKEPVLLILYWQDVPKPLICINDISSKIFKLMNLLSGFDSYRNKAFHLWIDRFSPEIFNCKSREIIRLFENSYQGYYEETELFGRYYAKECLAITNPDFDYALFGVQLLEEQFIQIEGYVFKRITIN</sequence>
<keyword evidence="2" id="KW-1185">Reference proteome</keyword>
<evidence type="ECO:0000313" key="2">
    <source>
        <dbReference type="Proteomes" id="UP001596023"/>
    </source>
</evidence>
<dbReference type="Pfam" id="PF07275">
    <property type="entry name" value="ArdA"/>
    <property type="match status" value="1"/>
</dbReference>
<gene>
    <name evidence="1" type="ORF">ACFO6W_22975</name>
</gene>
<proteinExistence type="predicted"/>
<evidence type="ECO:0000313" key="1">
    <source>
        <dbReference type="EMBL" id="MFC4676548.1"/>
    </source>
</evidence>
<dbReference type="InterPro" id="IPR009899">
    <property type="entry name" value="ArdA"/>
</dbReference>